<feature type="region of interest" description="Disordered" evidence="1">
    <location>
        <begin position="1"/>
        <end position="32"/>
    </location>
</feature>
<keyword evidence="3" id="KW-1185">Reference proteome</keyword>
<accession>A0AAV7PS62</accession>
<evidence type="ECO:0000313" key="2">
    <source>
        <dbReference type="EMBL" id="KAJ1129318.1"/>
    </source>
</evidence>
<sequence>MKRSHGVQKPKNTRGYSRADKYGTCEPGNSLNEREMRLTAHAYLGRAINIKLGLRSENAWSKLPETAPPPQAARFTNLKEKESTLTTIKNEEINSVRAACKVKQQHCKQ</sequence>
<protein>
    <submittedName>
        <fullName evidence="2">Uncharacterized protein</fullName>
    </submittedName>
</protein>
<evidence type="ECO:0000313" key="3">
    <source>
        <dbReference type="Proteomes" id="UP001066276"/>
    </source>
</evidence>
<dbReference type="EMBL" id="JANPWB010000011">
    <property type="protein sequence ID" value="KAJ1129318.1"/>
    <property type="molecule type" value="Genomic_DNA"/>
</dbReference>
<gene>
    <name evidence="2" type="ORF">NDU88_007689</name>
</gene>
<name>A0AAV7PS62_PLEWA</name>
<comment type="caution">
    <text evidence="2">The sequence shown here is derived from an EMBL/GenBank/DDBJ whole genome shotgun (WGS) entry which is preliminary data.</text>
</comment>
<dbReference type="AlphaFoldDB" id="A0AAV7PS62"/>
<evidence type="ECO:0000256" key="1">
    <source>
        <dbReference type="SAM" id="MobiDB-lite"/>
    </source>
</evidence>
<reference evidence="2" key="1">
    <citation type="journal article" date="2022" name="bioRxiv">
        <title>Sequencing and chromosome-scale assembly of the giantPleurodeles waltlgenome.</title>
        <authorList>
            <person name="Brown T."/>
            <person name="Elewa A."/>
            <person name="Iarovenko S."/>
            <person name="Subramanian E."/>
            <person name="Araus A.J."/>
            <person name="Petzold A."/>
            <person name="Susuki M."/>
            <person name="Suzuki K.-i.T."/>
            <person name="Hayashi T."/>
            <person name="Toyoda A."/>
            <person name="Oliveira C."/>
            <person name="Osipova E."/>
            <person name="Leigh N.D."/>
            <person name="Simon A."/>
            <person name="Yun M.H."/>
        </authorList>
    </citation>
    <scope>NUCLEOTIDE SEQUENCE</scope>
    <source>
        <strain evidence="2">20211129_DDA</strain>
        <tissue evidence="2">Liver</tissue>
    </source>
</reference>
<feature type="compositionally biased region" description="Basic residues" evidence="1">
    <location>
        <begin position="1"/>
        <end position="12"/>
    </location>
</feature>
<organism evidence="2 3">
    <name type="scientific">Pleurodeles waltl</name>
    <name type="common">Iberian ribbed newt</name>
    <dbReference type="NCBI Taxonomy" id="8319"/>
    <lineage>
        <taxon>Eukaryota</taxon>
        <taxon>Metazoa</taxon>
        <taxon>Chordata</taxon>
        <taxon>Craniata</taxon>
        <taxon>Vertebrata</taxon>
        <taxon>Euteleostomi</taxon>
        <taxon>Amphibia</taxon>
        <taxon>Batrachia</taxon>
        <taxon>Caudata</taxon>
        <taxon>Salamandroidea</taxon>
        <taxon>Salamandridae</taxon>
        <taxon>Pleurodelinae</taxon>
        <taxon>Pleurodeles</taxon>
    </lineage>
</organism>
<dbReference type="Proteomes" id="UP001066276">
    <property type="component" value="Chromosome 7"/>
</dbReference>
<proteinExistence type="predicted"/>